<evidence type="ECO:0000256" key="1">
    <source>
        <dbReference type="SAM" id="Phobius"/>
    </source>
</evidence>
<sequence length="74" mass="8012">MADQHPVRDQFWDDPWESKGERMAADREVEHARRVALAGGCGLASVIVVAALATAVLVFVVVMVLAYAWMTGVA</sequence>
<keyword evidence="1" id="KW-1133">Transmembrane helix</keyword>
<evidence type="ECO:0000313" key="3">
    <source>
        <dbReference type="Proteomes" id="UP001050808"/>
    </source>
</evidence>
<reference evidence="2" key="1">
    <citation type="submission" date="2024-05" db="EMBL/GenBank/DDBJ databases">
        <title>Whole genome shotgun sequence of Streptomyces violascens NBRC 12920.</title>
        <authorList>
            <person name="Komaki H."/>
            <person name="Tamura T."/>
        </authorList>
    </citation>
    <scope>NUCLEOTIDE SEQUENCE</scope>
    <source>
        <strain evidence="2">NBRC 12920</strain>
    </source>
</reference>
<proteinExistence type="predicted"/>
<accession>A0ABQ3QWG2</accession>
<keyword evidence="3" id="KW-1185">Reference proteome</keyword>
<dbReference type="EMBL" id="BNDY01000017">
    <property type="protein sequence ID" value="GHI41593.1"/>
    <property type="molecule type" value="Genomic_DNA"/>
</dbReference>
<keyword evidence="1" id="KW-0812">Transmembrane</keyword>
<keyword evidence="1" id="KW-0472">Membrane</keyword>
<evidence type="ECO:0000313" key="2">
    <source>
        <dbReference type="EMBL" id="GHI41593.1"/>
    </source>
</evidence>
<name>A0ABQ3QWG2_9ACTN</name>
<dbReference type="Proteomes" id="UP001050808">
    <property type="component" value="Unassembled WGS sequence"/>
</dbReference>
<feature type="transmembrane region" description="Helical" evidence="1">
    <location>
        <begin position="37"/>
        <end position="70"/>
    </location>
</feature>
<protein>
    <submittedName>
        <fullName evidence="2">Uncharacterized protein</fullName>
    </submittedName>
</protein>
<dbReference type="RefSeq" id="WP_226599631.1">
    <property type="nucleotide sequence ID" value="NZ_BNDY01000017.1"/>
</dbReference>
<comment type="caution">
    <text evidence="2">The sequence shown here is derived from an EMBL/GenBank/DDBJ whole genome shotgun (WGS) entry which is preliminary data.</text>
</comment>
<organism evidence="2 3">
    <name type="scientific">Streptomyces violascens</name>
    <dbReference type="NCBI Taxonomy" id="67381"/>
    <lineage>
        <taxon>Bacteria</taxon>
        <taxon>Bacillati</taxon>
        <taxon>Actinomycetota</taxon>
        <taxon>Actinomycetes</taxon>
        <taxon>Kitasatosporales</taxon>
        <taxon>Streptomycetaceae</taxon>
        <taxon>Streptomyces</taxon>
    </lineage>
</organism>
<gene>
    <name evidence="2" type="ORF">Sviol_60010</name>
</gene>